<dbReference type="EMBL" id="CADEPI010000080">
    <property type="protein sequence ID" value="CAB3373077.1"/>
    <property type="molecule type" value="Genomic_DNA"/>
</dbReference>
<evidence type="ECO:0000256" key="8">
    <source>
        <dbReference type="ARBA" id="ARBA00023157"/>
    </source>
</evidence>
<comment type="subunit">
    <text evidence="14">Interacts with GPX1.</text>
</comment>
<dbReference type="AlphaFoldDB" id="A0A8S1D5C6"/>
<sequence>MPSKIEVEYCGTCGHKAQFDELAEKLKEKIPDVELSGREGRRGSFEVTLNDTLVHSKLQTLAFPDYDDVVLAAKEADEGKPPRTKLKQQTITSCIIS</sequence>
<evidence type="ECO:0000256" key="1">
    <source>
        <dbReference type="ARBA" id="ARBA00004342"/>
    </source>
</evidence>
<dbReference type="FunFam" id="3.40.30.10:FF:000131">
    <property type="entry name" value="migration and invasion enhancer 1"/>
    <property type="match status" value="1"/>
</dbReference>
<feature type="compositionally biased region" description="Polar residues" evidence="16">
    <location>
        <begin position="87"/>
        <end position="97"/>
    </location>
</feature>
<comment type="caution">
    <text evidence="17">The sequence shown here is derived from an EMBL/GenBank/DDBJ whole genome shotgun (WGS) entry which is preliminary data.</text>
</comment>
<keyword evidence="6" id="KW-0007">Acetylation</keyword>
<reference evidence="17 18" key="1">
    <citation type="submission" date="2020-04" db="EMBL/GenBank/DDBJ databases">
        <authorList>
            <person name="Alioto T."/>
            <person name="Alioto T."/>
            <person name="Gomez Garrido J."/>
        </authorList>
    </citation>
    <scope>NUCLEOTIDE SEQUENCE [LARGE SCALE GENOMIC DNA]</scope>
</reference>
<evidence type="ECO:0000256" key="15">
    <source>
        <dbReference type="ARBA" id="ARBA00069166"/>
    </source>
</evidence>
<evidence type="ECO:0000256" key="3">
    <source>
        <dbReference type="ARBA" id="ARBA00022475"/>
    </source>
</evidence>
<evidence type="ECO:0000256" key="2">
    <source>
        <dbReference type="ARBA" id="ARBA00004514"/>
    </source>
</evidence>
<dbReference type="SUPFAM" id="SSF52833">
    <property type="entry name" value="Thioredoxin-like"/>
    <property type="match status" value="1"/>
</dbReference>
<dbReference type="Pfam" id="PF10262">
    <property type="entry name" value="Rdx"/>
    <property type="match status" value="1"/>
</dbReference>
<evidence type="ECO:0000256" key="12">
    <source>
        <dbReference type="ARBA" id="ARBA00055778"/>
    </source>
</evidence>
<keyword evidence="11" id="KW-0636">Prenylation</keyword>
<keyword evidence="10" id="KW-0449">Lipoprotein</keyword>
<evidence type="ECO:0000256" key="11">
    <source>
        <dbReference type="ARBA" id="ARBA00023289"/>
    </source>
</evidence>
<accession>A0A8S1D5C6</accession>
<evidence type="ECO:0000313" key="18">
    <source>
        <dbReference type="Proteomes" id="UP000494165"/>
    </source>
</evidence>
<organism evidence="17 18">
    <name type="scientific">Cloeon dipterum</name>
    <dbReference type="NCBI Taxonomy" id="197152"/>
    <lineage>
        <taxon>Eukaryota</taxon>
        <taxon>Metazoa</taxon>
        <taxon>Ecdysozoa</taxon>
        <taxon>Arthropoda</taxon>
        <taxon>Hexapoda</taxon>
        <taxon>Insecta</taxon>
        <taxon>Pterygota</taxon>
        <taxon>Palaeoptera</taxon>
        <taxon>Ephemeroptera</taxon>
        <taxon>Pisciforma</taxon>
        <taxon>Baetidae</taxon>
        <taxon>Cloeon</taxon>
    </lineage>
</organism>
<comment type="function">
    <text evidence="12">Increases cell migration by inducing filopodia formation at the leading edge of migrating cells. Plays a role in regulation of apoptosis, possibly through control of CASP3. May be involved in a redox-related process.</text>
</comment>
<keyword evidence="5" id="KW-0053">Apoptosis</keyword>
<evidence type="ECO:0000256" key="5">
    <source>
        <dbReference type="ARBA" id="ARBA00022703"/>
    </source>
</evidence>
<dbReference type="GO" id="GO:0043066">
    <property type="term" value="P:negative regulation of apoptotic process"/>
    <property type="evidence" value="ECO:0007669"/>
    <property type="project" value="TreeGrafter"/>
</dbReference>
<proteinExistence type="inferred from homology"/>
<dbReference type="GO" id="GO:0006915">
    <property type="term" value="P:apoptotic process"/>
    <property type="evidence" value="ECO:0007669"/>
    <property type="project" value="UniProtKB-KW"/>
</dbReference>
<dbReference type="GO" id="GO:0051491">
    <property type="term" value="P:positive regulation of filopodium assembly"/>
    <property type="evidence" value="ECO:0007669"/>
    <property type="project" value="TreeGrafter"/>
</dbReference>
<evidence type="ECO:0000256" key="13">
    <source>
        <dbReference type="ARBA" id="ARBA00060789"/>
    </source>
</evidence>
<evidence type="ECO:0000256" key="16">
    <source>
        <dbReference type="SAM" id="MobiDB-lite"/>
    </source>
</evidence>
<dbReference type="Gene3D" id="3.40.30.10">
    <property type="entry name" value="Glutaredoxin"/>
    <property type="match status" value="1"/>
</dbReference>
<gene>
    <name evidence="17" type="ORF">CLODIP_2_CD07733</name>
</gene>
<evidence type="ECO:0000256" key="7">
    <source>
        <dbReference type="ARBA" id="ARBA00023136"/>
    </source>
</evidence>
<evidence type="ECO:0000256" key="9">
    <source>
        <dbReference type="ARBA" id="ARBA00023284"/>
    </source>
</evidence>
<dbReference type="PANTHER" id="PTHR15124:SF27">
    <property type="entry name" value="MIGRATION AND INVASION ENHANCER 1"/>
    <property type="match status" value="1"/>
</dbReference>
<dbReference type="PANTHER" id="PTHR15124">
    <property type="entry name" value="SELENOPROTEIN W"/>
    <property type="match status" value="1"/>
</dbReference>
<keyword evidence="8" id="KW-1015">Disulfide bond</keyword>
<keyword evidence="7" id="KW-0472">Membrane</keyword>
<dbReference type="InterPro" id="IPR051441">
    <property type="entry name" value="SelW_related"/>
</dbReference>
<dbReference type="InterPro" id="IPR036249">
    <property type="entry name" value="Thioredoxin-like_sf"/>
</dbReference>
<dbReference type="Proteomes" id="UP000494165">
    <property type="component" value="Unassembled WGS sequence"/>
</dbReference>
<protein>
    <recommendedName>
        <fullName evidence="15">Migration and invasion enhancer 1</fullName>
    </recommendedName>
</protein>
<comment type="subcellular location">
    <subcellularLocation>
        <location evidence="1">Cell membrane</location>
        <topology evidence="1">Lipid-anchor</topology>
        <orientation evidence="1">Cytoplasmic side</orientation>
    </subcellularLocation>
    <subcellularLocation>
        <location evidence="2">Cytoplasm</location>
        <location evidence="2">Cytosol</location>
    </subcellularLocation>
</comment>
<keyword evidence="4" id="KW-0963">Cytoplasm</keyword>
<evidence type="ECO:0000313" key="17">
    <source>
        <dbReference type="EMBL" id="CAB3373077.1"/>
    </source>
</evidence>
<evidence type="ECO:0000256" key="6">
    <source>
        <dbReference type="ARBA" id="ARBA00022990"/>
    </source>
</evidence>
<evidence type="ECO:0000256" key="4">
    <source>
        <dbReference type="ARBA" id="ARBA00022490"/>
    </source>
</evidence>
<name>A0A8S1D5C6_9INSE</name>
<keyword evidence="18" id="KW-1185">Reference proteome</keyword>
<dbReference type="OrthoDB" id="5962009at2759"/>
<keyword evidence="9" id="KW-0676">Redox-active center</keyword>
<comment type="similarity">
    <text evidence="13">Belongs to the SelWTH family.</text>
</comment>
<dbReference type="NCBIfam" id="TIGR02174">
    <property type="entry name" value="CXXU_selWTH"/>
    <property type="match status" value="1"/>
</dbReference>
<evidence type="ECO:0000256" key="14">
    <source>
        <dbReference type="ARBA" id="ARBA00065658"/>
    </source>
</evidence>
<dbReference type="InterPro" id="IPR011893">
    <property type="entry name" value="Selenoprotein_Rdx-typ"/>
</dbReference>
<dbReference type="GO" id="GO:0005886">
    <property type="term" value="C:plasma membrane"/>
    <property type="evidence" value="ECO:0007669"/>
    <property type="project" value="UniProtKB-SubCell"/>
</dbReference>
<evidence type="ECO:0000256" key="10">
    <source>
        <dbReference type="ARBA" id="ARBA00023288"/>
    </source>
</evidence>
<feature type="region of interest" description="Disordered" evidence="16">
    <location>
        <begin position="77"/>
        <end position="97"/>
    </location>
</feature>
<keyword evidence="3" id="KW-1003">Cell membrane</keyword>
<dbReference type="GO" id="GO:0005829">
    <property type="term" value="C:cytosol"/>
    <property type="evidence" value="ECO:0007669"/>
    <property type="project" value="UniProtKB-SubCell"/>
</dbReference>